<reference evidence="2" key="1">
    <citation type="journal article" date="2013" name="Science">
        <title>Comparative analysis of bat genomes provides insight into the evolution of flight and immunity.</title>
        <authorList>
            <person name="Zhang G."/>
            <person name="Cowled C."/>
            <person name="Shi Z."/>
            <person name="Huang Z."/>
            <person name="Bishop-Lilly K.A."/>
            <person name="Fang X."/>
            <person name="Wynne J.W."/>
            <person name="Xiong Z."/>
            <person name="Baker M.L."/>
            <person name="Zhao W."/>
            <person name="Tachedjian M."/>
            <person name="Zhu Y."/>
            <person name="Zhou P."/>
            <person name="Jiang X."/>
            <person name="Ng J."/>
            <person name="Yang L."/>
            <person name="Wu L."/>
            <person name="Xiao J."/>
            <person name="Feng Y."/>
            <person name="Chen Y."/>
            <person name="Sun X."/>
            <person name="Zhang Y."/>
            <person name="Marsh G.A."/>
            <person name="Crameri G."/>
            <person name="Broder C.C."/>
            <person name="Frey K.G."/>
            <person name="Wang L.F."/>
            <person name="Wang J."/>
        </authorList>
    </citation>
    <scope>NUCLEOTIDE SEQUENCE [LARGE SCALE GENOMIC DNA]</scope>
</reference>
<evidence type="ECO:0000313" key="1">
    <source>
        <dbReference type="EMBL" id="ELK04438.1"/>
    </source>
</evidence>
<dbReference type="InParanoid" id="L5K1T2"/>
<proteinExistence type="predicted"/>
<gene>
    <name evidence="1" type="ORF">PAL_GLEAN10024794</name>
</gene>
<keyword evidence="2" id="KW-1185">Reference proteome</keyword>
<dbReference type="AlphaFoldDB" id="L5K1T2"/>
<accession>L5K1T2</accession>
<organism evidence="1 2">
    <name type="scientific">Pteropus alecto</name>
    <name type="common">Black flying fox</name>
    <dbReference type="NCBI Taxonomy" id="9402"/>
    <lineage>
        <taxon>Eukaryota</taxon>
        <taxon>Metazoa</taxon>
        <taxon>Chordata</taxon>
        <taxon>Craniata</taxon>
        <taxon>Vertebrata</taxon>
        <taxon>Euteleostomi</taxon>
        <taxon>Mammalia</taxon>
        <taxon>Eutheria</taxon>
        <taxon>Laurasiatheria</taxon>
        <taxon>Chiroptera</taxon>
        <taxon>Yinpterochiroptera</taxon>
        <taxon>Pteropodoidea</taxon>
        <taxon>Pteropodidae</taxon>
        <taxon>Pteropodinae</taxon>
        <taxon>Pteropus</taxon>
    </lineage>
</organism>
<name>L5K1T2_PTEAL</name>
<evidence type="ECO:0000313" key="2">
    <source>
        <dbReference type="Proteomes" id="UP000010552"/>
    </source>
</evidence>
<dbReference type="EMBL" id="KB031072">
    <property type="protein sequence ID" value="ELK04438.1"/>
    <property type="molecule type" value="Genomic_DNA"/>
</dbReference>
<dbReference type="Proteomes" id="UP000010552">
    <property type="component" value="Unassembled WGS sequence"/>
</dbReference>
<protein>
    <submittedName>
        <fullName evidence="1">Uncharacterized protein</fullName>
    </submittedName>
</protein>
<sequence length="78" mass="8271">MKKVNREVVRVCDLCLGGGGRRARVAGSPGCRRCPACPLTGFEVAPVRHDLKRGCCEFCSVESSSRRPLGVLDGAGPL</sequence>